<dbReference type="RefSeq" id="YP_009111034.1">
    <property type="nucleotide sequence ID" value="NC_025829.1"/>
</dbReference>
<protein>
    <submittedName>
        <fullName evidence="1">Uncharacterized protein</fullName>
    </submittedName>
</protein>
<dbReference type="EMBL" id="KM501444">
    <property type="protein sequence ID" value="AIS73536.1"/>
    <property type="molecule type" value="Genomic_DNA"/>
</dbReference>
<proteinExistence type="predicted"/>
<reference evidence="2" key="1">
    <citation type="submission" date="2014-09" db="EMBL/GenBank/DDBJ databases">
        <title>Characterization and complete genome sequence of the Shigella sonnei bacteriophage pSs-1.</title>
        <authorList>
            <person name="Jun J.W."/>
            <person name="Park S.C."/>
        </authorList>
    </citation>
    <scope>NUCLEOTIDE SEQUENCE [LARGE SCALE GENOMIC DNA]</scope>
</reference>
<dbReference type="GeneID" id="22475300"/>
<name>A0A097BX65_9CAUD</name>
<reference evidence="1 2" key="2">
    <citation type="journal article" date="2016" name="Sci. Rep.">
        <title>Bacteriophage application to control the contaminated water with Shigella.</title>
        <authorList>
            <person name="Jun J.W."/>
            <person name="Giri S.S."/>
            <person name="Kim H.J."/>
            <person name="Yun S.K."/>
            <person name="Chi C."/>
            <person name="Chai J.Y."/>
            <person name="Lee B.C."/>
            <person name="Park S.C."/>
        </authorList>
    </citation>
    <scope>NUCLEOTIDE SEQUENCE [LARGE SCALE GENOMIC DNA]</scope>
</reference>
<gene>
    <name evidence="1" type="ORF">pSs1_00226</name>
</gene>
<dbReference type="Proteomes" id="UP000029884">
    <property type="component" value="Segment"/>
</dbReference>
<keyword evidence="2" id="KW-1185">Reference proteome</keyword>
<evidence type="ECO:0000313" key="2">
    <source>
        <dbReference type="Proteomes" id="UP000029884"/>
    </source>
</evidence>
<evidence type="ECO:0000313" key="1">
    <source>
        <dbReference type="EMBL" id="AIS73536.1"/>
    </source>
</evidence>
<organism evidence="1 2">
    <name type="scientific">Shigella phage pSs-1</name>
    <dbReference type="NCBI Taxonomy" id="1551641"/>
    <lineage>
        <taxon>Viruses</taxon>
        <taxon>Duplodnaviria</taxon>
        <taxon>Heunggongvirae</taxon>
        <taxon>Uroviricota</taxon>
        <taxon>Caudoviricetes</taxon>
        <taxon>Pantevenvirales</taxon>
        <taxon>Straboviridae</taxon>
        <taxon>Tevenvirinae</taxon>
        <taxon>Tequatrovirus</taxon>
        <taxon>Tequatrovirus pss1</taxon>
    </lineage>
</organism>
<dbReference type="KEGG" id="vg:22475300"/>
<accession>A0A097BX65</accession>
<sequence length="43" mass="4859">MAPIVDGRIDLDILDYETEDIVDGSTFDNALDVINWLEENYVG</sequence>